<protein>
    <recommendedName>
        <fullName evidence="4">FAD/NAD(P)-binding domain-containing protein</fullName>
    </recommendedName>
</protein>
<keyword evidence="1" id="KW-0560">Oxidoreductase</keyword>
<dbReference type="AlphaFoldDB" id="A0A0C3E2Q1"/>
<dbReference type="GO" id="GO:0050660">
    <property type="term" value="F:flavin adenine dinucleotide binding"/>
    <property type="evidence" value="ECO:0007669"/>
    <property type="project" value="TreeGrafter"/>
</dbReference>
<dbReference type="GO" id="GO:0004497">
    <property type="term" value="F:monooxygenase activity"/>
    <property type="evidence" value="ECO:0007669"/>
    <property type="project" value="TreeGrafter"/>
</dbReference>
<dbReference type="STRING" id="1036808.A0A0C3E2Q1"/>
<dbReference type="OrthoDB" id="74360at2759"/>
<reference evidence="3" key="2">
    <citation type="submission" date="2015-01" db="EMBL/GenBank/DDBJ databases">
        <title>Evolutionary Origins and Diversification of the Mycorrhizal Mutualists.</title>
        <authorList>
            <consortium name="DOE Joint Genome Institute"/>
            <consortium name="Mycorrhizal Genomics Consortium"/>
            <person name="Kohler A."/>
            <person name="Kuo A."/>
            <person name="Nagy L.G."/>
            <person name="Floudas D."/>
            <person name="Copeland A."/>
            <person name="Barry K.W."/>
            <person name="Cichocki N."/>
            <person name="Veneault-Fourrey C."/>
            <person name="LaButti K."/>
            <person name="Lindquist E.A."/>
            <person name="Lipzen A."/>
            <person name="Lundell T."/>
            <person name="Morin E."/>
            <person name="Murat C."/>
            <person name="Riley R."/>
            <person name="Ohm R."/>
            <person name="Sun H."/>
            <person name="Tunlid A."/>
            <person name="Henrissat B."/>
            <person name="Grigoriev I.V."/>
            <person name="Hibbett D.S."/>
            <person name="Martin F."/>
        </authorList>
    </citation>
    <scope>NUCLEOTIDE SEQUENCE [LARGE SCALE GENOMIC DNA]</scope>
    <source>
        <strain evidence="3">Foug A</strain>
    </source>
</reference>
<dbReference type="Proteomes" id="UP000053989">
    <property type="component" value="Unassembled WGS sequence"/>
</dbReference>
<evidence type="ECO:0000313" key="2">
    <source>
        <dbReference type="EMBL" id="KIM62336.1"/>
    </source>
</evidence>
<dbReference type="HOGENOM" id="CLU_015676_1_0_1"/>
<dbReference type="PANTHER" id="PTHR43539">
    <property type="entry name" value="FLAVIN-BINDING MONOOXYGENASE-LIKE PROTEIN (AFU_ORTHOLOGUE AFUA_4G09220)"/>
    <property type="match status" value="1"/>
</dbReference>
<evidence type="ECO:0000256" key="1">
    <source>
        <dbReference type="ARBA" id="ARBA00023002"/>
    </source>
</evidence>
<accession>A0A0C3E2Q1</accession>
<dbReference type="InterPro" id="IPR050982">
    <property type="entry name" value="Auxin_biosynth/cation_transpt"/>
</dbReference>
<dbReference type="SUPFAM" id="SSF51905">
    <property type="entry name" value="FAD/NAD(P)-binding domain"/>
    <property type="match status" value="1"/>
</dbReference>
<dbReference type="Gene3D" id="3.50.50.60">
    <property type="entry name" value="FAD/NAD(P)-binding domain"/>
    <property type="match status" value="1"/>
</dbReference>
<dbReference type="InParanoid" id="A0A0C3E2Q1"/>
<dbReference type="EMBL" id="KN822043">
    <property type="protein sequence ID" value="KIM62336.1"/>
    <property type="molecule type" value="Genomic_DNA"/>
</dbReference>
<evidence type="ECO:0008006" key="4">
    <source>
        <dbReference type="Google" id="ProtNLM"/>
    </source>
</evidence>
<proteinExistence type="predicted"/>
<dbReference type="PANTHER" id="PTHR43539:SF68">
    <property type="entry name" value="FLAVIN-BINDING MONOOXYGENASE-LIKE PROTEIN (AFU_ORTHOLOGUE AFUA_4G09220)"/>
    <property type="match status" value="1"/>
</dbReference>
<evidence type="ECO:0000313" key="3">
    <source>
        <dbReference type="Proteomes" id="UP000053989"/>
    </source>
</evidence>
<dbReference type="PRINTS" id="PR00469">
    <property type="entry name" value="PNDRDTASEII"/>
</dbReference>
<sequence length="574" mass="63487">MSSELSPPFDIPTLDDLDVDLTVLDGLAPTAEAMKWFAAFRTNTHDSGLISSLFHEHGFWKDVLALTWNYRTIRGTSAIKRLLDARLAQTGLTALSIADDPFRAPTLLKPMPGVVFLRLCFEFETNYGRGTAIAFLVPTSDAQWKAWSLLTRLESLKDYPERVGLPRDSGMDHEWEGRRYRELNLVDGDPTVLIIGAGHTGLEIAARLKYMSVSTLVIDKHARIGDNWRTRYKSLCLHDTVWLNQMPYLPFPSTWPVYCPASKLGDWLEFYAVALDLNVWSSTRVMNANWNAEAKTWSIVIHRNGDVGKMTVRHLIFATGFGGGYPNMPDIEDKGSKFLAILHSSQYISASEYTGKRVVVVGACNSAHDIALELYRHGGVYRIQRSSTCVISLDGLKASLKETYDEHFPVDFADVLGHALPWPSLRKLLKHKTLRAASTIDKELLSELKNAGFSTNLGIDGAGALSLLFARGGGMYIDTGACREIISGNIQIKSGSSVRRFVSHGLELEDGTGLGCDVVIFATGFSGLRDSITEMCGPDIANKVGPVWGLDDEGELQGVWRRSGQPHLWIGMCT</sequence>
<dbReference type="InterPro" id="IPR036188">
    <property type="entry name" value="FAD/NAD-bd_sf"/>
</dbReference>
<gene>
    <name evidence="2" type="ORF">SCLCIDRAFT_119788</name>
</gene>
<keyword evidence="3" id="KW-1185">Reference proteome</keyword>
<reference evidence="2 3" key="1">
    <citation type="submission" date="2014-04" db="EMBL/GenBank/DDBJ databases">
        <authorList>
            <consortium name="DOE Joint Genome Institute"/>
            <person name="Kuo A."/>
            <person name="Kohler A."/>
            <person name="Nagy L.G."/>
            <person name="Floudas D."/>
            <person name="Copeland A."/>
            <person name="Barry K.W."/>
            <person name="Cichocki N."/>
            <person name="Veneault-Fourrey C."/>
            <person name="LaButti K."/>
            <person name="Lindquist E.A."/>
            <person name="Lipzen A."/>
            <person name="Lundell T."/>
            <person name="Morin E."/>
            <person name="Murat C."/>
            <person name="Sun H."/>
            <person name="Tunlid A."/>
            <person name="Henrissat B."/>
            <person name="Grigoriev I.V."/>
            <person name="Hibbett D.S."/>
            <person name="Martin F."/>
            <person name="Nordberg H.P."/>
            <person name="Cantor M.N."/>
            <person name="Hua S.X."/>
        </authorList>
    </citation>
    <scope>NUCLEOTIDE SEQUENCE [LARGE SCALE GENOMIC DNA]</scope>
    <source>
        <strain evidence="2 3">Foug A</strain>
    </source>
</reference>
<name>A0A0C3E2Q1_9AGAM</name>
<dbReference type="Pfam" id="PF13738">
    <property type="entry name" value="Pyr_redox_3"/>
    <property type="match status" value="1"/>
</dbReference>
<organism evidence="2 3">
    <name type="scientific">Scleroderma citrinum Foug A</name>
    <dbReference type="NCBI Taxonomy" id="1036808"/>
    <lineage>
        <taxon>Eukaryota</taxon>
        <taxon>Fungi</taxon>
        <taxon>Dikarya</taxon>
        <taxon>Basidiomycota</taxon>
        <taxon>Agaricomycotina</taxon>
        <taxon>Agaricomycetes</taxon>
        <taxon>Agaricomycetidae</taxon>
        <taxon>Boletales</taxon>
        <taxon>Sclerodermatineae</taxon>
        <taxon>Sclerodermataceae</taxon>
        <taxon>Scleroderma</taxon>
    </lineage>
</organism>